<evidence type="ECO:0000313" key="4">
    <source>
        <dbReference type="EMBL" id="MDQ0907851.1"/>
    </source>
</evidence>
<name>A0AAW8FCJ7_9ACTN</name>
<organism evidence="4 5">
    <name type="scientific">Streptomyces canus</name>
    <dbReference type="NCBI Taxonomy" id="58343"/>
    <lineage>
        <taxon>Bacteria</taxon>
        <taxon>Bacillati</taxon>
        <taxon>Actinomycetota</taxon>
        <taxon>Actinomycetes</taxon>
        <taxon>Kitasatosporales</taxon>
        <taxon>Streptomycetaceae</taxon>
        <taxon>Streptomyces</taxon>
        <taxon>Streptomyces aurantiacus group</taxon>
    </lineage>
</organism>
<evidence type="ECO:0000256" key="2">
    <source>
        <dbReference type="SAM" id="MobiDB-lite"/>
    </source>
</evidence>
<dbReference type="RefSeq" id="WP_373430954.1">
    <property type="nucleotide sequence ID" value="NZ_JAUSZV010000005.1"/>
</dbReference>
<dbReference type="GO" id="GO:0003677">
    <property type="term" value="F:DNA binding"/>
    <property type="evidence" value="ECO:0007669"/>
    <property type="project" value="UniProtKB-KW"/>
</dbReference>
<gene>
    <name evidence="4" type="ORF">QFZ22_003836</name>
</gene>
<accession>A0AAW8FCJ7</accession>
<proteinExistence type="predicted"/>
<sequence>MRSVNLIMPSLCRYRGGILAQGWGLLRRRTEHKAPGRVEDVPAPYTSLRCSACGWIEKKSRKSQADFVCVSCGFTCNADENASINVAAGQGGIPRPRRSAGAGGVTTATRRSSAREPQPT</sequence>
<feature type="domain" description="Cas12f1-like TNB" evidence="3">
    <location>
        <begin position="23"/>
        <end position="86"/>
    </location>
</feature>
<evidence type="ECO:0000259" key="3">
    <source>
        <dbReference type="Pfam" id="PF07282"/>
    </source>
</evidence>
<feature type="region of interest" description="Disordered" evidence="2">
    <location>
        <begin position="88"/>
        <end position="120"/>
    </location>
</feature>
<dbReference type="EMBL" id="JAUSZV010000005">
    <property type="protein sequence ID" value="MDQ0907851.1"/>
    <property type="molecule type" value="Genomic_DNA"/>
</dbReference>
<dbReference type="InterPro" id="IPR010095">
    <property type="entry name" value="Cas12f1-like_TNB"/>
</dbReference>
<keyword evidence="1" id="KW-0238">DNA-binding</keyword>
<dbReference type="Proteomes" id="UP001234216">
    <property type="component" value="Unassembled WGS sequence"/>
</dbReference>
<comment type="caution">
    <text evidence="4">The sequence shown here is derived from an EMBL/GenBank/DDBJ whole genome shotgun (WGS) entry which is preliminary data.</text>
</comment>
<reference evidence="4" key="1">
    <citation type="submission" date="2023-07" db="EMBL/GenBank/DDBJ databases">
        <title>Comparative genomics of wheat-associated soil bacteria to identify genetic determinants of phenazine resistance.</title>
        <authorList>
            <person name="Mouncey N."/>
        </authorList>
    </citation>
    <scope>NUCLEOTIDE SEQUENCE</scope>
    <source>
        <strain evidence="4">V4I22</strain>
    </source>
</reference>
<protein>
    <submittedName>
        <fullName evidence="4">Transposase</fullName>
    </submittedName>
</protein>
<evidence type="ECO:0000256" key="1">
    <source>
        <dbReference type="ARBA" id="ARBA00023125"/>
    </source>
</evidence>
<dbReference type="AlphaFoldDB" id="A0AAW8FCJ7"/>
<evidence type="ECO:0000313" key="5">
    <source>
        <dbReference type="Proteomes" id="UP001234216"/>
    </source>
</evidence>
<dbReference type="Pfam" id="PF07282">
    <property type="entry name" value="Cas12f1-like_TNB"/>
    <property type="match status" value="1"/>
</dbReference>